<dbReference type="InterPro" id="IPR037401">
    <property type="entry name" value="SnoaL-like"/>
</dbReference>
<protein>
    <recommendedName>
        <fullName evidence="1">SnoaL-like domain-containing protein</fullName>
    </recommendedName>
</protein>
<dbReference type="PATRIC" id="fig|188932.3.peg.1209"/>
<evidence type="ECO:0000259" key="1">
    <source>
        <dbReference type="Pfam" id="PF13577"/>
    </source>
</evidence>
<proteinExistence type="predicted"/>
<dbReference type="EMBL" id="CP014504">
    <property type="protein sequence ID" value="AMP98095.1"/>
    <property type="molecule type" value="Genomic_DNA"/>
</dbReference>
<dbReference type="Proteomes" id="UP000071561">
    <property type="component" value="Chromosome"/>
</dbReference>
<reference evidence="2 3" key="1">
    <citation type="submission" date="2016-03" db="EMBL/GenBank/DDBJ databases">
        <title>Complete genome sequence of Pedobacter cryoconitis PAMC 27485.</title>
        <authorList>
            <person name="Lee J."/>
            <person name="Kim O.-S."/>
        </authorList>
    </citation>
    <scope>NUCLEOTIDE SEQUENCE [LARGE SCALE GENOMIC DNA]</scope>
    <source>
        <strain evidence="2 3">PAMC 27485</strain>
    </source>
</reference>
<sequence>MTSIEERLKAIENEHQIRALTDSFADICLSGNAQCFEALWIEDGIWTLAEPLHIESRGRDSIAKLFLKLATGKRFFCQKLHSGIVTISGDTATARWILSENATNHDGSLYQSTAIYDDRLVFDDGRWLFQSRYCKFLDISHTGNNC</sequence>
<dbReference type="AlphaFoldDB" id="A0A127V9Y2"/>
<keyword evidence="3" id="KW-1185">Reference proteome</keyword>
<organism evidence="2 3">
    <name type="scientific">Pedobacter cryoconitis</name>
    <dbReference type="NCBI Taxonomy" id="188932"/>
    <lineage>
        <taxon>Bacteria</taxon>
        <taxon>Pseudomonadati</taxon>
        <taxon>Bacteroidota</taxon>
        <taxon>Sphingobacteriia</taxon>
        <taxon>Sphingobacteriales</taxon>
        <taxon>Sphingobacteriaceae</taxon>
        <taxon>Pedobacter</taxon>
    </lineage>
</organism>
<accession>A0A127V9Y2</accession>
<dbReference type="OrthoDB" id="1492465at2"/>
<dbReference type="InterPro" id="IPR032710">
    <property type="entry name" value="NTF2-like_dom_sf"/>
</dbReference>
<evidence type="ECO:0000313" key="2">
    <source>
        <dbReference type="EMBL" id="AMP98095.1"/>
    </source>
</evidence>
<dbReference type="RefSeq" id="WP_068397765.1">
    <property type="nucleotide sequence ID" value="NZ_CP014504.1"/>
</dbReference>
<dbReference type="Pfam" id="PF13577">
    <property type="entry name" value="SnoaL_4"/>
    <property type="match status" value="1"/>
</dbReference>
<dbReference type="Gene3D" id="3.10.450.50">
    <property type="match status" value="1"/>
</dbReference>
<name>A0A127V9Y2_9SPHI</name>
<dbReference type="SUPFAM" id="SSF54427">
    <property type="entry name" value="NTF2-like"/>
    <property type="match status" value="1"/>
</dbReference>
<dbReference type="KEGG" id="pcm:AY601_1168"/>
<evidence type="ECO:0000313" key="3">
    <source>
        <dbReference type="Proteomes" id="UP000071561"/>
    </source>
</evidence>
<gene>
    <name evidence="2" type="ORF">AY601_1168</name>
</gene>
<feature type="domain" description="SnoaL-like" evidence="1">
    <location>
        <begin position="11"/>
        <end position="132"/>
    </location>
</feature>